<evidence type="ECO:0000313" key="2">
    <source>
        <dbReference type="EMBL" id="MBU9358885.1"/>
    </source>
</evidence>
<name>A0AAP2HN19_9BURK</name>
<dbReference type="SMART" id="SM00530">
    <property type="entry name" value="HTH_XRE"/>
    <property type="match status" value="1"/>
</dbReference>
<dbReference type="AlphaFoldDB" id="A0AAP2HN19"/>
<dbReference type="InterPro" id="IPR010982">
    <property type="entry name" value="Lambda_DNA-bd_dom_sf"/>
</dbReference>
<proteinExistence type="predicted"/>
<accession>A0AAP2HN19</accession>
<sequence length="76" mass="8149">MKANLVVTELLSLGLSQMDIAERIGISQSTVSAVKRGVRKRVPYETVVALEGLLDNVRAERAVDAQKRALSGGELA</sequence>
<organism evidence="2 3">
    <name type="scientific">Burkholderia multivorans</name>
    <dbReference type="NCBI Taxonomy" id="87883"/>
    <lineage>
        <taxon>Bacteria</taxon>
        <taxon>Pseudomonadati</taxon>
        <taxon>Pseudomonadota</taxon>
        <taxon>Betaproteobacteria</taxon>
        <taxon>Burkholderiales</taxon>
        <taxon>Burkholderiaceae</taxon>
        <taxon>Burkholderia</taxon>
        <taxon>Burkholderia cepacia complex</taxon>
    </lineage>
</organism>
<dbReference type="RefSeq" id="WP_088925467.1">
    <property type="nucleotide sequence ID" value="NZ_CADFGW010000008.1"/>
</dbReference>
<feature type="domain" description="HTH cro/C1-type" evidence="1">
    <location>
        <begin position="12"/>
        <end position="55"/>
    </location>
</feature>
<comment type="caution">
    <text evidence="2">The sequence shown here is derived from an EMBL/GenBank/DDBJ whole genome shotgun (WGS) entry which is preliminary data.</text>
</comment>
<reference evidence="2" key="1">
    <citation type="submission" date="2021-06" db="EMBL/GenBank/DDBJ databases">
        <title>A collection of bacterial strains from the Burkholderia cepacia Research Laboratory and Repository.</title>
        <authorList>
            <person name="Lipuma J."/>
            <person name="Spilker T."/>
        </authorList>
    </citation>
    <scope>NUCLEOTIDE SEQUENCE</scope>
    <source>
        <strain evidence="2">AU37435</strain>
    </source>
</reference>
<dbReference type="Pfam" id="PF01381">
    <property type="entry name" value="HTH_3"/>
    <property type="match status" value="1"/>
</dbReference>
<dbReference type="InterPro" id="IPR001387">
    <property type="entry name" value="Cro/C1-type_HTH"/>
</dbReference>
<dbReference type="GO" id="GO:0003677">
    <property type="term" value="F:DNA binding"/>
    <property type="evidence" value="ECO:0007669"/>
    <property type="project" value="InterPro"/>
</dbReference>
<dbReference type="CDD" id="cd00093">
    <property type="entry name" value="HTH_XRE"/>
    <property type="match status" value="1"/>
</dbReference>
<dbReference type="PROSITE" id="PS50943">
    <property type="entry name" value="HTH_CROC1"/>
    <property type="match status" value="1"/>
</dbReference>
<evidence type="ECO:0000313" key="3">
    <source>
        <dbReference type="Proteomes" id="UP001196915"/>
    </source>
</evidence>
<dbReference type="Proteomes" id="UP001196915">
    <property type="component" value="Unassembled WGS sequence"/>
</dbReference>
<dbReference type="SUPFAM" id="SSF47413">
    <property type="entry name" value="lambda repressor-like DNA-binding domains"/>
    <property type="match status" value="1"/>
</dbReference>
<protein>
    <submittedName>
        <fullName evidence="2">Helix-turn-helix transcriptional regulator</fullName>
    </submittedName>
</protein>
<dbReference type="EMBL" id="JAHPMX010000012">
    <property type="protein sequence ID" value="MBU9358885.1"/>
    <property type="molecule type" value="Genomic_DNA"/>
</dbReference>
<gene>
    <name evidence="2" type="ORF">KTE52_21345</name>
</gene>
<evidence type="ECO:0000259" key="1">
    <source>
        <dbReference type="PROSITE" id="PS50943"/>
    </source>
</evidence>
<dbReference type="Gene3D" id="1.10.260.40">
    <property type="entry name" value="lambda repressor-like DNA-binding domains"/>
    <property type="match status" value="1"/>
</dbReference>